<keyword evidence="1" id="KW-0812">Transmembrane</keyword>
<feature type="transmembrane region" description="Helical" evidence="1">
    <location>
        <begin position="62"/>
        <end position="80"/>
    </location>
</feature>
<dbReference type="Proteomes" id="UP001139451">
    <property type="component" value="Unassembled WGS sequence"/>
</dbReference>
<keyword evidence="1" id="KW-1133">Transmembrane helix</keyword>
<dbReference type="RefSeq" id="WP_254297359.1">
    <property type="nucleotide sequence ID" value="NZ_JAMLDX010000035.1"/>
</dbReference>
<keyword evidence="1" id="KW-0472">Membrane</keyword>
<dbReference type="EMBL" id="JAMLDX010000035">
    <property type="protein sequence ID" value="MCP3733185.1"/>
    <property type="molecule type" value="Genomic_DNA"/>
</dbReference>
<keyword evidence="3" id="KW-1185">Reference proteome</keyword>
<evidence type="ECO:0000256" key="1">
    <source>
        <dbReference type="SAM" id="Phobius"/>
    </source>
</evidence>
<organism evidence="2 3">
    <name type="scientific">Sphingomonas tagetis</name>
    <dbReference type="NCBI Taxonomy" id="2949092"/>
    <lineage>
        <taxon>Bacteria</taxon>
        <taxon>Pseudomonadati</taxon>
        <taxon>Pseudomonadota</taxon>
        <taxon>Alphaproteobacteria</taxon>
        <taxon>Sphingomonadales</taxon>
        <taxon>Sphingomonadaceae</taxon>
        <taxon>Sphingomonas</taxon>
    </lineage>
</organism>
<gene>
    <name evidence="2" type="ORF">M9978_22535</name>
</gene>
<reference evidence="2" key="1">
    <citation type="submission" date="2022-05" db="EMBL/GenBank/DDBJ databases">
        <title>Sphingomonas sp. strain MG17 Genome sequencing and assembly.</title>
        <authorList>
            <person name="Kim I."/>
        </authorList>
    </citation>
    <scope>NUCLEOTIDE SEQUENCE</scope>
    <source>
        <strain evidence="2">MG17</strain>
    </source>
</reference>
<evidence type="ECO:0000313" key="2">
    <source>
        <dbReference type="EMBL" id="MCP3733185.1"/>
    </source>
</evidence>
<evidence type="ECO:0000313" key="3">
    <source>
        <dbReference type="Proteomes" id="UP001139451"/>
    </source>
</evidence>
<protein>
    <submittedName>
        <fullName evidence="2">DUF5985 family protein</fullName>
    </submittedName>
</protein>
<sequence length="86" mass="10179">MMLDFLSGVIAMGCFVAGLFFLRFWKKTRERLFLAFAFAFWLLALAQTLLAVTDFPIEERGWLYFPRLVAFVLILISIWWKNRRPA</sequence>
<comment type="caution">
    <text evidence="2">The sequence shown here is derived from an EMBL/GenBank/DDBJ whole genome shotgun (WGS) entry which is preliminary data.</text>
</comment>
<feature type="transmembrane region" description="Helical" evidence="1">
    <location>
        <begin position="6"/>
        <end position="25"/>
    </location>
</feature>
<proteinExistence type="predicted"/>
<accession>A0A9X2HWA2</accession>
<dbReference type="AlphaFoldDB" id="A0A9X2HWA2"/>
<feature type="transmembrane region" description="Helical" evidence="1">
    <location>
        <begin position="32"/>
        <end position="50"/>
    </location>
</feature>
<name>A0A9X2HWA2_9SPHN</name>
<dbReference type="Pfam" id="PF19447">
    <property type="entry name" value="DUF5985"/>
    <property type="match status" value="1"/>
</dbReference>
<dbReference type="InterPro" id="IPR046027">
    <property type="entry name" value="DUF5985"/>
</dbReference>